<evidence type="ECO:0000256" key="9">
    <source>
        <dbReference type="SAM" id="Phobius"/>
    </source>
</evidence>
<gene>
    <name evidence="10" type="ORF">PSYICH_LOCUS7177</name>
</gene>
<dbReference type="OrthoDB" id="8117390at2759"/>
<dbReference type="GO" id="GO:0005549">
    <property type="term" value="F:odorant binding"/>
    <property type="evidence" value="ECO:0007669"/>
    <property type="project" value="InterPro"/>
</dbReference>
<keyword evidence="11" id="KW-1185">Reference proteome</keyword>
<keyword evidence="6 9" id="KW-0472">Membrane</keyword>
<proteinExistence type="predicted"/>
<evidence type="ECO:0000313" key="11">
    <source>
        <dbReference type="Proteomes" id="UP001153636"/>
    </source>
</evidence>
<keyword evidence="2" id="KW-0716">Sensory transduction</keyword>
<evidence type="ECO:0000313" key="10">
    <source>
        <dbReference type="EMBL" id="CAH1106291.1"/>
    </source>
</evidence>
<dbReference type="GO" id="GO:0007165">
    <property type="term" value="P:signal transduction"/>
    <property type="evidence" value="ECO:0007669"/>
    <property type="project" value="UniProtKB-KW"/>
</dbReference>
<evidence type="ECO:0000256" key="4">
    <source>
        <dbReference type="ARBA" id="ARBA00022725"/>
    </source>
</evidence>
<organism evidence="10 11">
    <name type="scientific">Psylliodes chrysocephalus</name>
    <dbReference type="NCBI Taxonomy" id="3402493"/>
    <lineage>
        <taxon>Eukaryota</taxon>
        <taxon>Metazoa</taxon>
        <taxon>Ecdysozoa</taxon>
        <taxon>Arthropoda</taxon>
        <taxon>Hexapoda</taxon>
        <taxon>Insecta</taxon>
        <taxon>Pterygota</taxon>
        <taxon>Neoptera</taxon>
        <taxon>Endopterygota</taxon>
        <taxon>Coleoptera</taxon>
        <taxon>Polyphaga</taxon>
        <taxon>Cucujiformia</taxon>
        <taxon>Chrysomeloidea</taxon>
        <taxon>Chrysomelidae</taxon>
        <taxon>Galerucinae</taxon>
        <taxon>Alticini</taxon>
        <taxon>Psylliodes</taxon>
    </lineage>
</organism>
<evidence type="ECO:0000256" key="7">
    <source>
        <dbReference type="ARBA" id="ARBA00023170"/>
    </source>
</evidence>
<evidence type="ECO:0000256" key="1">
    <source>
        <dbReference type="ARBA" id="ARBA00004141"/>
    </source>
</evidence>
<reference evidence="10" key="1">
    <citation type="submission" date="2022-01" db="EMBL/GenBank/DDBJ databases">
        <authorList>
            <person name="King R."/>
        </authorList>
    </citation>
    <scope>NUCLEOTIDE SEQUENCE</scope>
</reference>
<keyword evidence="3 9" id="KW-0812">Transmembrane</keyword>
<feature type="transmembrane region" description="Helical" evidence="9">
    <location>
        <begin position="12"/>
        <end position="33"/>
    </location>
</feature>
<comment type="subcellular location">
    <subcellularLocation>
        <location evidence="1">Membrane</location>
        <topology evidence="1">Multi-pass membrane protein</topology>
    </subcellularLocation>
</comment>
<dbReference type="Pfam" id="PF02949">
    <property type="entry name" value="7tm_6"/>
    <property type="match status" value="1"/>
</dbReference>
<dbReference type="Proteomes" id="UP001153636">
    <property type="component" value="Chromosome 2"/>
</dbReference>
<name>A0A9P0CQX2_9CUCU</name>
<dbReference type="InterPro" id="IPR004117">
    <property type="entry name" value="7tm6_olfct_rcpt"/>
</dbReference>
<evidence type="ECO:0000256" key="3">
    <source>
        <dbReference type="ARBA" id="ARBA00022692"/>
    </source>
</evidence>
<keyword evidence="8" id="KW-0807">Transducer</keyword>
<dbReference type="AlphaFoldDB" id="A0A9P0CQX2"/>
<keyword evidence="7" id="KW-0675">Receptor</keyword>
<keyword evidence="5 9" id="KW-1133">Transmembrane helix</keyword>
<dbReference type="GO" id="GO:0004984">
    <property type="term" value="F:olfactory receptor activity"/>
    <property type="evidence" value="ECO:0007669"/>
    <property type="project" value="InterPro"/>
</dbReference>
<evidence type="ECO:0000256" key="5">
    <source>
        <dbReference type="ARBA" id="ARBA00022989"/>
    </source>
</evidence>
<dbReference type="GO" id="GO:0016020">
    <property type="term" value="C:membrane"/>
    <property type="evidence" value="ECO:0007669"/>
    <property type="project" value="UniProtKB-SubCell"/>
</dbReference>
<evidence type="ECO:0000256" key="6">
    <source>
        <dbReference type="ARBA" id="ARBA00023136"/>
    </source>
</evidence>
<sequence length="114" mass="13024">MFDESIASVSKMMLLFKISQGVVLFLQVSVLYFQANNITIESEELGTSIFQSDWLGQPKDITRSLLIMMARTRNKLRIESFGVVILSNNLLLKIYKATYTFIILNLSTSKNRSH</sequence>
<evidence type="ECO:0000256" key="2">
    <source>
        <dbReference type="ARBA" id="ARBA00022606"/>
    </source>
</evidence>
<dbReference type="EMBL" id="OV651814">
    <property type="protein sequence ID" value="CAH1106291.1"/>
    <property type="molecule type" value="Genomic_DNA"/>
</dbReference>
<accession>A0A9P0CQX2</accession>
<keyword evidence="4" id="KW-0552">Olfaction</keyword>
<protein>
    <submittedName>
        <fullName evidence="10">Uncharacterized protein</fullName>
    </submittedName>
</protein>
<evidence type="ECO:0000256" key="8">
    <source>
        <dbReference type="ARBA" id="ARBA00023224"/>
    </source>
</evidence>